<keyword evidence="1" id="KW-0812">Transmembrane</keyword>
<reference evidence="2" key="1">
    <citation type="submission" date="2018-01" db="EMBL/GenBank/DDBJ databases">
        <title>An insight into the sialome of Amazonian anophelines.</title>
        <authorList>
            <person name="Ribeiro J.M."/>
            <person name="Scarpassa V."/>
            <person name="Calvo E."/>
        </authorList>
    </citation>
    <scope>NUCLEOTIDE SEQUENCE</scope>
    <source>
        <tissue evidence="2">Salivary glands</tissue>
    </source>
</reference>
<dbReference type="AlphaFoldDB" id="A0A2M3ZX01"/>
<feature type="transmembrane region" description="Helical" evidence="1">
    <location>
        <begin position="6"/>
        <end position="29"/>
    </location>
</feature>
<evidence type="ECO:0000256" key="1">
    <source>
        <dbReference type="SAM" id="Phobius"/>
    </source>
</evidence>
<feature type="transmembrane region" description="Helical" evidence="1">
    <location>
        <begin position="82"/>
        <end position="102"/>
    </location>
</feature>
<protein>
    <submittedName>
        <fullName evidence="2">Putative secreted peptide</fullName>
    </submittedName>
</protein>
<keyword evidence="1" id="KW-1133">Transmembrane helix</keyword>
<sequence length="111" mass="12520">MRESVMLGFVWLCVGACTTPPVLTFLLLLSQEKNHGREPWTRRERNAKCGGAWCVCIGAMLCIYIDFMVAHPHTRPPPPPMVLLPILSLFSCWLAGWCCRCCSQGQRRVKA</sequence>
<dbReference type="EMBL" id="GGFM01012345">
    <property type="protein sequence ID" value="MBW33096.1"/>
    <property type="molecule type" value="Transcribed_RNA"/>
</dbReference>
<evidence type="ECO:0000313" key="2">
    <source>
        <dbReference type="EMBL" id="MBW33096.1"/>
    </source>
</evidence>
<name>A0A2M3ZX01_9DIPT</name>
<feature type="transmembrane region" description="Helical" evidence="1">
    <location>
        <begin position="50"/>
        <end position="70"/>
    </location>
</feature>
<proteinExistence type="predicted"/>
<keyword evidence="1" id="KW-0472">Membrane</keyword>
<accession>A0A2M3ZX01</accession>
<organism evidence="2">
    <name type="scientific">Anopheles braziliensis</name>
    <dbReference type="NCBI Taxonomy" id="58242"/>
    <lineage>
        <taxon>Eukaryota</taxon>
        <taxon>Metazoa</taxon>
        <taxon>Ecdysozoa</taxon>
        <taxon>Arthropoda</taxon>
        <taxon>Hexapoda</taxon>
        <taxon>Insecta</taxon>
        <taxon>Pterygota</taxon>
        <taxon>Neoptera</taxon>
        <taxon>Endopterygota</taxon>
        <taxon>Diptera</taxon>
        <taxon>Nematocera</taxon>
        <taxon>Culicoidea</taxon>
        <taxon>Culicidae</taxon>
        <taxon>Anophelinae</taxon>
        <taxon>Anopheles</taxon>
    </lineage>
</organism>